<evidence type="ECO:0000313" key="3">
    <source>
        <dbReference type="EMBL" id="GGZ15455.1"/>
    </source>
</evidence>
<evidence type="ECO:0000256" key="1">
    <source>
        <dbReference type="SAM" id="Coils"/>
    </source>
</evidence>
<reference evidence="3" key="1">
    <citation type="journal article" date="2014" name="Int. J. Syst. Evol. Microbiol.">
        <title>Complete genome sequence of Corynebacterium casei LMG S-19264T (=DSM 44701T), isolated from a smear-ripened cheese.</title>
        <authorList>
            <consortium name="US DOE Joint Genome Institute (JGI-PGF)"/>
            <person name="Walter F."/>
            <person name="Albersmeier A."/>
            <person name="Kalinowski J."/>
            <person name="Ruckert C."/>
        </authorList>
    </citation>
    <scope>NUCLEOTIDE SEQUENCE</scope>
    <source>
        <strain evidence="3">KCTC 12368</strain>
    </source>
</reference>
<dbReference type="AlphaFoldDB" id="A0A918UJ09"/>
<keyword evidence="4" id="KW-1185">Reference proteome</keyword>
<comment type="caution">
    <text evidence="3">The sequence shown here is derived from an EMBL/GenBank/DDBJ whole genome shotgun (WGS) entry which is preliminary data.</text>
</comment>
<keyword evidence="1" id="KW-0175">Coiled coil</keyword>
<evidence type="ECO:0000313" key="4">
    <source>
        <dbReference type="Proteomes" id="UP000619457"/>
    </source>
</evidence>
<accession>A0A918UJ09</accession>
<dbReference type="EMBL" id="BMWX01000001">
    <property type="protein sequence ID" value="GGZ15455.1"/>
    <property type="molecule type" value="Genomic_DNA"/>
</dbReference>
<name>A0A918UJ09_9BACT</name>
<reference evidence="3" key="2">
    <citation type="submission" date="2020-09" db="EMBL/GenBank/DDBJ databases">
        <authorList>
            <person name="Sun Q."/>
            <person name="Kim S."/>
        </authorList>
    </citation>
    <scope>NUCLEOTIDE SEQUENCE</scope>
    <source>
        <strain evidence="3">KCTC 12368</strain>
    </source>
</reference>
<feature type="chain" id="PRO_5036802784" evidence="2">
    <location>
        <begin position="30"/>
        <end position="361"/>
    </location>
</feature>
<sequence length="361" mass="40237">MKMNQSLRRGLTGLCFLLVVLFLSNCSNKDEETLDPYQFQEEEFEAVPDLPDVEDPDPVIIEPELGEVVTSPSTTSVLDDLINAGSEGDINAGTKGSLDDILDYSNGFSAEIRESAKTLDEATIDAILDPSKPLTGIYKELQDHLASAPGSIIALLPKVNYSEDYSFLDKDIQLPSAELNKEFPSESTVKRDYAAEFGPCQGAAIKAYDKKVENLMKQRDEAVAKAQKNYERRVEDAEDRYDSRMAKLDKERKERIATLKITVLALNGVADQIGKFSPELGAVLKYFTIIYAVYGRQQIDLWYERSEAMLKVALLQEKLDAIEARDECIYEIQMEFEKCVFAADKVLKKALAACHNQGSGS</sequence>
<dbReference type="Proteomes" id="UP000619457">
    <property type="component" value="Unassembled WGS sequence"/>
</dbReference>
<feature type="signal peptide" evidence="2">
    <location>
        <begin position="1"/>
        <end position="29"/>
    </location>
</feature>
<protein>
    <submittedName>
        <fullName evidence="3">Uncharacterized protein</fullName>
    </submittedName>
</protein>
<gene>
    <name evidence="3" type="ORF">GCM10007049_04450</name>
</gene>
<organism evidence="3 4">
    <name type="scientific">Echinicola pacifica</name>
    <dbReference type="NCBI Taxonomy" id="346377"/>
    <lineage>
        <taxon>Bacteria</taxon>
        <taxon>Pseudomonadati</taxon>
        <taxon>Bacteroidota</taxon>
        <taxon>Cytophagia</taxon>
        <taxon>Cytophagales</taxon>
        <taxon>Cyclobacteriaceae</taxon>
        <taxon>Echinicola</taxon>
    </lineage>
</organism>
<evidence type="ECO:0000256" key="2">
    <source>
        <dbReference type="SAM" id="SignalP"/>
    </source>
</evidence>
<keyword evidence="2" id="KW-0732">Signal</keyword>
<proteinExistence type="predicted"/>
<dbReference type="RefSeq" id="WP_018474308.1">
    <property type="nucleotide sequence ID" value="NZ_BMWX01000001.1"/>
</dbReference>
<feature type="coiled-coil region" evidence="1">
    <location>
        <begin position="205"/>
        <end position="254"/>
    </location>
</feature>